<feature type="binding site" evidence="5">
    <location>
        <position position="108"/>
    </location>
    <ligand>
        <name>substrate</name>
    </ligand>
</feature>
<dbReference type="PRINTS" id="PR00069">
    <property type="entry name" value="ALDKETRDTASE"/>
</dbReference>
<evidence type="ECO:0000313" key="8">
    <source>
        <dbReference type="EMBL" id="EIZ00284.1"/>
    </source>
</evidence>
<dbReference type="HOGENOM" id="CLU_023205_0_1_10"/>
<accession>I9VWF4</accession>
<evidence type="ECO:0000256" key="4">
    <source>
        <dbReference type="PIRSR" id="PIRSR000097-1"/>
    </source>
</evidence>
<sequence>MNKYFKMNNGIAIPAIGFGTWQTPDGDIAIQSVEQAIKVGYRHIDTAAIYGNEQSIGSGIKKSGSNRKDLFITSKVWNTERGYDKTLRAFDKTIKDLQLDYLDLYLIHWPATANQFENWERLNTETWKAMEKIYNTGKVHAIGVSNFQPHHLEALLNSATIVPAINQIEFHPGFMQEKCVKYCKEHNILVEAWSPLGTGRMLSNNLLKTIADKYQKSVAQLCIRWILQNGVLPLPKSISPDRIKENFEIFDFEISKEDMQTINNMEYCGGSGLDPDKISF</sequence>
<evidence type="ECO:0000256" key="2">
    <source>
        <dbReference type="ARBA" id="ARBA00022857"/>
    </source>
</evidence>
<keyword evidence="2" id="KW-0521">NADP</keyword>
<comment type="caution">
    <text evidence="8">The sequence shown here is derived from an EMBL/GenBank/DDBJ whole genome shotgun (WGS) entry which is preliminary data.</text>
</comment>
<evidence type="ECO:0000259" key="7">
    <source>
        <dbReference type="Pfam" id="PF00248"/>
    </source>
</evidence>
<dbReference type="SUPFAM" id="SSF51430">
    <property type="entry name" value="NAD(P)-linked oxidoreductase"/>
    <property type="match status" value="1"/>
</dbReference>
<evidence type="ECO:0000256" key="3">
    <source>
        <dbReference type="ARBA" id="ARBA00023002"/>
    </source>
</evidence>
<dbReference type="RefSeq" id="WP_005800850.1">
    <property type="nucleotide sequence ID" value="NZ_JH724193.1"/>
</dbReference>
<reference evidence="8 9" key="1">
    <citation type="submission" date="2012-02" db="EMBL/GenBank/DDBJ databases">
        <title>The Genome Sequence of Bacteroides fragilis CL05T12C13.</title>
        <authorList>
            <consortium name="The Broad Institute Genome Sequencing Platform"/>
            <person name="Earl A."/>
            <person name="Ward D."/>
            <person name="Feldgarden M."/>
            <person name="Gevers D."/>
            <person name="Zitomersky N.L."/>
            <person name="Coyne M.J."/>
            <person name="Comstock L.E."/>
            <person name="Young S.K."/>
            <person name="Zeng Q."/>
            <person name="Gargeya S."/>
            <person name="Fitzgerald M."/>
            <person name="Haas B."/>
            <person name="Abouelleil A."/>
            <person name="Alvarado L."/>
            <person name="Arachchi H.M."/>
            <person name="Berlin A."/>
            <person name="Chapman S.B."/>
            <person name="Gearin G."/>
            <person name="Goldberg J."/>
            <person name="Griggs A."/>
            <person name="Gujja S."/>
            <person name="Hansen M."/>
            <person name="Heiman D."/>
            <person name="Howarth C."/>
            <person name="Larimer J."/>
            <person name="Lui A."/>
            <person name="MacDonald P.J.P."/>
            <person name="McCowen C."/>
            <person name="Montmayeur A."/>
            <person name="Murphy C."/>
            <person name="Neiman D."/>
            <person name="Pearson M."/>
            <person name="Priest M."/>
            <person name="Roberts A."/>
            <person name="Saif S."/>
            <person name="Shea T."/>
            <person name="Sisk P."/>
            <person name="Stolte C."/>
            <person name="Sykes S."/>
            <person name="Wortman J."/>
            <person name="Nusbaum C."/>
            <person name="Birren B."/>
        </authorList>
    </citation>
    <scope>NUCLEOTIDE SEQUENCE [LARGE SCALE GENOMIC DNA]</scope>
    <source>
        <strain evidence="8 9">CL05T12C13</strain>
    </source>
</reference>
<evidence type="ECO:0000313" key="9">
    <source>
        <dbReference type="Proteomes" id="UP000003917"/>
    </source>
</evidence>
<dbReference type="PROSITE" id="PS00798">
    <property type="entry name" value="ALDOKETO_REDUCTASE_1"/>
    <property type="match status" value="1"/>
</dbReference>
<dbReference type="PANTHER" id="PTHR43827:SF3">
    <property type="entry name" value="NADP-DEPENDENT OXIDOREDUCTASE DOMAIN-CONTAINING PROTEIN"/>
    <property type="match status" value="1"/>
</dbReference>
<feature type="active site" description="Proton donor" evidence="4">
    <location>
        <position position="50"/>
    </location>
</feature>
<evidence type="ECO:0000256" key="6">
    <source>
        <dbReference type="PIRSR" id="PIRSR000097-3"/>
    </source>
</evidence>
<dbReference type="PANTHER" id="PTHR43827">
    <property type="entry name" value="2,5-DIKETO-D-GLUCONIC ACID REDUCTASE"/>
    <property type="match status" value="1"/>
</dbReference>
<gene>
    <name evidence="8" type="ORF">HMPREF1080_01332</name>
</gene>
<dbReference type="FunFam" id="3.20.20.100:FF:000015">
    <property type="entry name" value="Oxidoreductase, aldo/keto reductase family"/>
    <property type="match status" value="1"/>
</dbReference>
<dbReference type="EMBL" id="AGXP01000016">
    <property type="protein sequence ID" value="EIZ00284.1"/>
    <property type="molecule type" value="Genomic_DNA"/>
</dbReference>
<name>I9VWF4_BACFG</name>
<dbReference type="InterPro" id="IPR023210">
    <property type="entry name" value="NADP_OxRdtase_dom"/>
</dbReference>
<dbReference type="AlphaFoldDB" id="I9VWF4"/>
<dbReference type="PROSITE" id="PS00063">
    <property type="entry name" value="ALDOKETO_REDUCTASE_3"/>
    <property type="match status" value="1"/>
</dbReference>
<dbReference type="Gene3D" id="3.20.20.100">
    <property type="entry name" value="NADP-dependent oxidoreductase domain"/>
    <property type="match status" value="1"/>
</dbReference>
<dbReference type="InterPro" id="IPR018170">
    <property type="entry name" value="Aldo/ket_reductase_CS"/>
</dbReference>
<dbReference type="PATRIC" id="fig|997881.3.peg.1389"/>
<dbReference type="InterPro" id="IPR036812">
    <property type="entry name" value="NAD(P)_OxRdtase_dom_sf"/>
</dbReference>
<evidence type="ECO:0000256" key="1">
    <source>
        <dbReference type="ARBA" id="ARBA00007905"/>
    </source>
</evidence>
<dbReference type="Proteomes" id="UP000003917">
    <property type="component" value="Unassembled WGS sequence"/>
</dbReference>
<proteinExistence type="inferred from homology"/>
<dbReference type="InterPro" id="IPR020471">
    <property type="entry name" value="AKR"/>
</dbReference>
<feature type="domain" description="NADP-dependent oxidoreductase" evidence="7">
    <location>
        <begin position="16"/>
        <end position="264"/>
    </location>
</feature>
<dbReference type="GO" id="GO:0016616">
    <property type="term" value="F:oxidoreductase activity, acting on the CH-OH group of donors, NAD or NADP as acceptor"/>
    <property type="evidence" value="ECO:0007669"/>
    <property type="project" value="UniProtKB-ARBA"/>
</dbReference>
<comment type="similarity">
    <text evidence="1">Belongs to the aldo/keto reductase family.</text>
</comment>
<dbReference type="Pfam" id="PF00248">
    <property type="entry name" value="Aldo_ket_red"/>
    <property type="match status" value="1"/>
</dbReference>
<feature type="site" description="Lowers pKa of active site Tyr" evidence="6">
    <location>
        <position position="75"/>
    </location>
</feature>
<organism evidence="8 9">
    <name type="scientific">Bacteroides fragilis CL05T12C13</name>
    <dbReference type="NCBI Taxonomy" id="997881"/>
    <lineage>
        <taxon>Bacteria</taxon>
        <taxon>Pseudomonadati</taxon>
        <taxon>Bacteroidota</taxon>
        <taxon>Bacteroidia</taxon>
        <taxon>Bacteroidales</taxon>
        <taxon>Bacteroidaceae</taxon>
        <taxon>Bacteroides</taxon>
    </lineage>
</organism>
<protein>
    <recommendedName>
        <fullName evidence="7">NADP-dependent oxidoreductase domain-containing protein</fullName>
    </recommendedName>
</protein>
<evidence type="ECO:0000256" key="5">
    <source>
        <dbReference type="PIRSR" id="PIRSR000097-2"/>
    </source>
</evidence>
<dbReference type="PIRSF" id="PIRSF000097">
    <property type="entry name" value="AKR"/>
    <property type="match status" value="1"/>
</dbReference>
<keyword evidence="3" id="KW-0560">Oxidoreductase</keyword>